<reference evidence="3 4" key="1">
    <citation type="submission" date="2017-09" db="EMBL/GenBank/DDBJ databases">
        <title>Bacterial strain isolated from the female urinary microbiota.</title>
        <authorList>
            <person name="Thomas-White K."/>
            <person name="Kumar N."/>
            <person name="Forster S."/>
            <person name="Putonti C."/>
            <person name="Lawley T."/>
            <person name="Wolfe A.J."/>
        </authorList>
    </citation>
    <scope>NUCLEOTIDE SEQUENCE [LARGE SCALE GENOMIC DNA]</scope>
    <source>
        <strain evidence="3 4">UMB1301</strain>
    </source>
</reference>
<keyword evidence="2" id="KW-0472">Membrane</keyword>
<proteinExistence type="predicted"/>
<keyword evidence="2" id="KW-1133">Transmembrane helix</keyword>
<sequence length="81" mass="8901">MHTTHPSQSETVVSGDNIVVDADGNMIYDINNFIPMGYRAVLYTLIYATLLTLRGLIPLPRAKKKTGKRDEKNGNAALEPA</sequence>
<dbReference type="Proteomes" id="UP000235598">
    <property type="component" value="Unassembled WGS sequence"/>
</dbReference>
<evidence type="ECO:0000313" key="4">
    <source>
        <dbReference type="Proteomes" id="UP000235598"/>
    </source>
</evidence>
<feature type="region of interest" description="Disordered" evidence="1">
    <location>
        <begin position="62"/>
        <end position="81"/>
    </location>
</feature>
<organism evidence="3 4">
    <name type="scientific">Brevibacterium paucivorans</name>
    <dbReference type="NCBI Taxonomy" id="170994"/>
    <lineage>
        <taxon>Bacteria</taxon>
        <taxon>Bacillati</taxon>
        <taxon>Actinomycetota</taxon>
        <taxon>Actinomycetes</taxon>
        <taxon>Micrococcales</taxon>
        <taxon>Brevibacteriaceae</taxon>
        <taxon>Brevibacterium</taxon>
    </lineage>
</organism>
<protein>
    <submittedName>
        <fullName evidence="3">Uncharacterized protein</fullName>
    </submittedName>
</protein>
<name>A0A2N6VK83_9MICO</name>
<evidence type="ECO:0000256" key="2">
    <source>
        <dbReference type="SAM" id="Phobius"/>
    </source>
</evidence>
<keyword evidence="2" id="KW-0812">Transmembrane</keyword>
<dbReference type="EMBL" id="PNHK01000009">
    <property type="protein sequence ID" value="PMD04526.1"/>
    <property type="molecule type" value="Genomic_DNA"/>
</dbReference>
<evidence type="ECO:0000313" key="3">
    <source>
        <dbReference type="EMBL" id="PMD04526.1"/>
    </source>
</evidence>
<accession>A0A2N6VK83</accession>
<feature type="transmembrane region" description="Helical" evidence="2">
    <location>
        <begin position="40"/>
        <end position="59"/>
    </location>
</feature>
<dbReference type="OrthoDB" id="5196164at2"/>
<gene>
    <name evidence="3" type="ORF">CJ199_11590</name>
</gene>
<evidence type="ECO:0000256" key="1">
    <source>
        <dbReference type="SAM" id="MobiDB-lite"/>
    </source>
</evidence>
<comment type="caution">
    <text evidence="3">The sequence shown here is derived from an EMBL/GenBank/DDBJ whole genome shotgun (WGS) entry which is preliminary data.</text>
</comment>
<dbReference type="AlphaFoldDB" id="A0A2N6VK83"/>